<evidence type="ECO:0000256" key="1">
    <source>
        <dbReference type="SAM" id="SignalP"/>
    </source>
</evidence>
<evidence type="ECO:0000313" key="3">
    <source>
        <dbReference type="EMBL" id="SOR84451.1"/>
    </source>
</evidence>
<feature type="chain" id="PRO_5014841453" evidence="1">
    <location>
        <begin position="34"/>
        <end position="312"/>
    </location>
</feature>
<dbReference type="InterPro" id="IPR009959">
    <property type="entry name" value="Cyclase_SnoaL-like"/>
</dbReference>
<keyword evidence="4" id="KW-1185">Reference proteome</keyword>
<dbReference type="AlphaFoldDB" id="A0A2N9BM73"/>
<keyword evidence="1" id="KW-0732">Signal</keyword>
<feature type="domain" description="SnoaL-like" evidence="2">
    <location>
        <begin position="207"/>
        <end position="294"/>
    </location>
</feature>
<feature type="signal peptide" evidence="1">
    <location>
        <begin position="1"/>
        <end position="33"/>
    </location>
</feature>
<dbReference type="Gene3D" id="3.10.450.50">
    <property type="match status" value="2"/>
</dbReference>
<evidence type="ECO:0000313" key="4">
    <source>
        <dbReference type="Proteomes" id="UP000235464"/>
    </source>
</evidence>
<accession>A0A2N9BM73</accession>
<dbReference type="GO" id="GO:0030638">
    <property type="term" value="P:polyketide metabolic process"/>
    <property type="evidence" value="ECO:0007669"/>
    <property type="project" value="InterPro"/>
</dbReference>
<dbReference type="PANTHER" id="PTHR38436:SF1">
    <property type="entry name" value="ESTER CYCLASE"/>
    <property type="match status" value="1"/>
</dbReference>
<gene>
    <name evidence="3" type="ORF">SCNRRL3882_7896</name>
</gene>
<dbReference type="EMBL" id="LT963352">
    <property type="protein sequence ID" value="SOR84451.1"/>
    <property type="molecule type" value="Genomic_DNA"/>
</dbReference>
<proteinExistence type="predicted"/>
<dbReference type="InterPro" id="IPR037401">
    <property type="entry name" value="SnoaL-like"/>
</dbReference>
<sequence length="312" mass="33530">MNIPLSTPRKAARLLIATATVGALLAGASAASAAPPRSTSATQAYGASHQTRANKALVLHYFDQLLNHGKLAVIDRFVKPGYIEHDPTRASGAKALREWASDLKTAHPESHATVKKVITQGNLVVLYSNLILETGSKGTALVDIFRIDKGKIAEHWNVQQQVPDSTASGHDMFSTLSTPRLPGPDPRASSTDSEKIALGMMLGLTVDHDVTALDRYAAADYYQHSPTAVDGTAAAKETFSKIYAQYPGFTASPKRVIAEGDYVAIHSHYKLGADDAGMAIVDFLRVRNGKVVEHWDVVQQLPATSANDNTMF</sequence>
<dbReference type="Proteomes" id="UP000235464">
    <property type="component" value="Chromosome I"/>
</dbReference>
<name>A0A2N9BM73_STRCX</name>
<protein>
    <submittedName>
        <fullName evidence="3">Putative ester cyclase</fullName>
    </submittedName>
</protein>
<dbReference type="InterPro" id="IPR032710">
    <property type="entry name" value="NTF2-like_dom_sf"/>
</dbReference>
<dbReference type="PANTHER" id="PTHR38436">
    <property type="entry name" value="POLYKETIDE CYCLASE SNOAL-LIKE DOMAIN"/>
    <property type="match status" value="1"/>
</dbReference>
<dbReference type="Pfam" id="PF07366">
    <property type="entry name" value="SnoaL"/>
    <property type="match status" value="1"/>
</dbReference>
<organism evidence="3 4">
    <name type="scientific">Streptomyces chartreusis NRRL 3882</name>
    <dbReference type="NCBI Taxonomy" id="1079985"/>
    <lineage>
        <taxon>Bacteria</taxon>
        <taxon>Bacillati</taxon>
        <taxon>Actinomycetota</taxon>
        <taxon>Actinomycetes</taxon>
        <taxon>Kitasatosporales</taxon>
        <taxon>Streptomycetaceae</taxon>
        <taxon>Streptomyces</taxon>
    </lineage>
</organism>
<reference evidence="4" key="1">
    <citation type="submission" date="2017-11" db="EMBL/GenBank/DDBJ databases">
        <authorList>
            <person name="Wibberg D."/>
        </authorList>
    </citation>
    <scope>NUCLEOTIDE SEQUENCE [LARGE SCALE GENOMIC DNA]</scope>
</reference>
<dbReference type="SUPFAM" id="SSF54427">
    <property type="entry name" value="NTF2-like"/>
    <property type="match status" value="2"/>
</dbReference>
<evidence type="ECO:0000259" key="2">
    <source>
        <dbReference type="Pfam" id="PF12680"/>
    </source>
</evidence>
<dbReference type="Pfam" id="PF12680">
    <property type="entry name" value="SnoaL_2"/>
    <property type="match status" value="1"/>
</dbReference>